<dbReference type="STRING" id="1670800.BSQ44_21685"/>
<dbReference type="Proteomes" id="UP000182840">
    <property type="component" value="Chromosome"/>
</dbReference>
<dbReference type="Gene3D" id="3.30.2310.20">
    <property type="entry name" value="RelE-like"/>
    <property type="match status" value="1"/>
</dbReference>
<keyword evidence="1" id="KW-1277">Toxin-antitoxin system</keyword>
<proteinExistence type="predicted"/>
<protein>
    <submittedName>
        <fullName evidence="2">Uncharacterized protein</fullName>
    </submittedName>
</protein>
<evidence type="ECO:0000256" key="1">
    <source>
        <dbReference type="ARBA" id="ARBA00022649"/>
    </source>
</evidence>
<organism evidence="2 3">
    <name type="scientific">Aquibium oceanicum</name>
    <dbReference type="NCBI Taxonomy" id="1670800"/>
    <lineage>
        <taxon>Bacteria</taxon>
        <taxon>Pseudomonadati</taxon>
        <taxon>Pseudomonadota</taxon>
        <taxon>Alphaproteobacteria</taxon>
        <taxon>Hyphomicrobiales</taxon>
        <taxon>Phyllobacteriaceae</taxon>
        <taxon>Aquibium</taxon>
    </lineage>
</organism>
<dbReference type="Pfam" id="PF05016">
    <property type="entry name" value="ParE_toxin"/>
    <property type="match status" value="1"/>
</dbReference>
<reference evidence="3" key="1">
    <citation type="submission" date="2016-11" db="EMBL/GenBank/DDBJ databases">
        <title>Mesorhizobium oceanicum sp. nov., isolated from deep seawater in South China Sea.</title>
        <authorList>
            <person name="Fu G.-Y."/>
        </authorList>
    </citation>
    <scope>NUCLEOTIDE SEQUENCE [LARGE SCALE GENOMIC DNA]</scope>
    <source>
        <strain evidence="3">B7</strain>
    </source>
</reference>
<accession>A0A1L3SWK4</accession>
<sequence length="99" mass="11566">MSFLVLFSRESEQDLANIVDYIARDNPHRAHTFVDELRAHVEEKLSTYPASGPPIGIRRYVVFGNYIIVYRVEESEKIVHVQVIVEGHRNWRRAFENPA</sequence>
<dbReference type="RefSeq" id="WP_072607166.1">
    <property type="nucleotide sequence ID" value="NZ_CP018171.1"/>
</dbReference>
<name>A0A1L3SWK4_9HYPH</name>
<dbReference type="KEGG" id="meso:BSQ44_21685"/>
<dbReference type="EMBL" id="CP018171">
    <property type="protein sequence ID" value="APH73702.1"/>
    <property type="molecule type" value="Genomic_DNA"/>
</dbReference>
<evidence type="ECO:0000313" key="3">
    <source>
        <dbReference type="Proteomes" id="UP000182840"/>
    </source>
</evidence>
<dbReference type="NCBIfam" id="TIGR02385">
    <property type="entry name" value="RelE_StbE"/>
    <property type="match status" value="1"/>
</dbReference>
<gene>
    <name evidence="2" type="ORF">BSQ44_21685</name>
</gene>
<dbReference type="AlphaFoldDB" id="A0A1L3SWK4"/>
<dbReference type="InterPro" id="IPR035093">
    <property type="entry name" value="RelE/ParE_toxin_dom_sf"/>
</dbReference>
<dbReference type="OrthoDB" id="8369899at2"/>
<keyword evidence="3" id="KW-1185">Reference proteome</keyword>
<evidence type="ECO:0000313" key="2">
    <source>
        <dbReference type="EMBL" id="APH73702.1"/>
    </source>
</evidence>
<dbReference type="InterPro" id="IPR007712">
    <property type="entry name" value="RelE/ParE_toxin"/>
</dbReference>